<feature type="domain" description="UDP-glucose/GDP-mannose dehydrogenase C-terminal" evidence="11">
    <location>
        <begin position="320"/>
        <end position="424"/>
    </location>
</feature>
<evidence type="ECO:0000256" key="10">
    <source>
        <dbReference type="PIRSR" id="PIRSR500134-3"/>
    </source>
</evidence>
<dbReference type="InterPro" id="IPR017476">
    <property type="entry name" value="UDP-Glc/GDP-Man"/>
</dbReference>
<dbReference type="PANTHER" id="PTHR43750:SF3">
    <property type="entry name" value="UDP-GLUCOSE 6-DEHYDROGENASE TUAD"/>
    <property type="match status" value="1"/>
</dbReference>
<dbReference type="InterPro" id="IPR014027">
    <property type="entry name" value="UDP-Glc/GDP-Man_DH_C"/>
</dbReference>
<accession>A0A5B0X036</accession>
<dbReference type="Pfam" id="PF03721">
    <property type="entry name" value="UDPG_MGDP_dh_N"/>
    <property type="match status" value="1"/>
</dbReference>
<dbReference type="SUPFAM" id="SSF51735">
    <property type="entry name" value="NAD(P)-binding Rossmann-fold domains"/>
    <property type="match status" value="1"/>
</dbReference>
<evidence type="ECO:0000256" key="7">
    <source>
        <dbReference type="ARBA" id="ARBA00047473"/>
    </source>
</evidence>
<dbReference type="GO" id="GO:0006065">
    <property type="term" value="P:UDP-glucuronate biosynthetic process"/>
    <property type="evidence" value="ECO:0007669"/>
    <property type="project" value="UniProtKB-UniPathway"/>
</dbReference>
<reference evidence="12 13" key="1">
    <citation type="submission" date="2019-09" db="EMBL/GenBank/DDBJ databases">
        <authorList>
            <person name="Chen X.-Y."/>
        </authorList>
    </citation>
    <scope>NUCLEOTIDE SEQUENCE [LARGE SCALE GENOMIC DNA]</scope>
    <source>
        <strain evidence="12 13">NY5</strain>
    </source>
</reference>
<dbReference type="SMART" id="SM00984">
    <property type="entry name" value="UDPG_MGDP_dh_C"/>
    <property type="match status" value="1"/>
</dbReference>
<dbReference type="PIRSF" id="PIRSF500134">
    <property type="entry name" value="UDPglc_DH_bac"/>
    <property type="match status" value="1"/>
</dbReference>
<dbReference type="InterPro" id="IPR028357">
    <property type="entry name" value="UDPglc_DH_bac"/>
</dbReference>
<dbReference type="SUPFAM" id="SSF52413">
    <property type="entry name" value="UDP-glucose/GDP-mannose dehydrogenase C-terminal domain"/>
    <property type="match status" value="1"/>
</dbReference>
<dbReference type="PANTHER" id="PTHR43750">
    <property type="entry name" value="UDP-GLUCOSE 6-DEHYDROGENASE TUAD"/>
    <property type="match status" value="1"/>
</dbReference>
<comment type="catalytic activity">
    <reaction evidence="7 8">
        <text>UDP-alpha-D-glucose + 2 NAD(+) + H2O = UDP-alpha-D-glucuronate + 2 NADH + 3 H(+)</text>
        <dbReference type="Rhea" id="RHEA:23596"/>
        <dbReference type="ChEBI" id="CHEBI:15377"/>
        <dbReference type="ChEBI" id="CHEBI:15378"/>
        <dbReference type="ChEBI" id="CHEBI:57540"/>
        <dbReference type="ChEBI" id="CHEBI:57945"/>
        <dbReference type="ChEBI" id="CHEBI:58052"/>
        <dbReference type="ChEBI" id="CHEBI:58885"/>
        <dbReference type="EC" id="1.1.1.22"/>
    </reaction>
</comment>
<feature type="binding site" evidence="10">
    <location>
        <position position="30"/>
    </location>
    <ligand>
        <name>NAD(+)</name>
        <dbReference type="ChEBI" id="CHEBI:57540"/>
    </ligand>
</feature>
<dbReference type="Gene3D" id="3.40.50.720">
    <property type="entry name" value="NAD(P)-binding Rossmann-like Domain"/>
    <property type="match status" value="2"/>
</dbReference>
<feature type="binding site" evidence="9">
    <location>
        <position position="210"/>
    </location>
    <ligand>
        <name>substrate</name>
    </ligand>
</feature>
<evidence type="ECO:0000259" key="11">
    <source>
        <dbReference type="SMART" id="SM00984"/>
    </source>
</evidence>
<feature type="binding site" evidence="9">
    <location>
        <begin position="155"/>
        <end position="158"/>
    </location>
    <ligand>
        <name>substrate</name>
    </ligand>
</feature>
<dbReference type="Gene3D" id="1.20.5.100">
    <property type="entry name" value="Cytochrome c1, transmembrane anchor, C-terminal"/>
    <property type="match status" value="1"/>
</dbReference>
<dbReference type="PIRSF" id="PIRSF000124">
    <property type="entry name" value="UDPglc_GDPman_dh"/>
    <property type="match status" value="1"/>
</dbReference>
<evidence type="ECO:0000256" key="8">
    <source>
        <dbReference type="PIRNR" id="PIRNR000124"/>
    </source>
</evidence>
<dbReference type="Pfam" id="PF00984">
    <property type="entry name" value="UDPG_MGDP_dh"/>
    <property type="match status" value="1"/>
</dbReference>
<name>A0A5B0X036_9GAMM</name>
<keyword evidence="13" id="KW-1185">Reference proteome</keyword>
<dbReference type="EC" id="1.1.1.22" evidence="3 8"/>
<evidence type="ECO:0000256" key="5">
    <source>
        <dbReference type="ARBA" id="ARBA00023002"/>
    </source>
</evidence>
<evidence type="ECO:0000256" key="1">
    <source>
        <dbReference type="ARBA" id="ARBA00004701"/>
    </source>
</evidence>
<dbReference type="GO" id="GO:0003979">
    <property type="term" value="F:UDP-glucose 6-dehydrogenase activity"/>
    <property type="evidence" value="ECO:0007669"/>
    <property type="project" value="UniProtKB-EC"/>
</dbReference>
<evidence type="ECO:0000256" key="2">
    <source>
        <dbReference type="ARBA" id="ARBA00006601"/>
    </source>
</evidence>
<evidence type="ECO:0000256" key="6">
    <source>
        <dbReference type="ARBA" id="ARBA00023027"/>
    </source>
</evidence>
<dbReference type="GO" id="GO:0000271">
    <property type="term" value="P:polysaccharide biosynthetic process"/>
    <property type="evidence" value="ECO:0007669"/>
    <property type="project" value="InterPro"/>
</dbReference>
<dbReference type="InterPro" id="IPR001732">
    <property type="entry name" value="UDP-Glc/GDP-Man_DH_N"/>
</dbReference>
<feature type="binding site" evidence="10">
    <location>
        <position position="334"/>
    </location>
    <ligand>
        <name>NAD(+)</name>
        <dbReference type="ChEBI" id="CHEBI:57540"/>
    </ligand>
</feature>
<dbReference type="Pfam" id="PF03720">
    <property type="entry name" value="UDPG_MGDP_dh_C"/>
    <property type="match status" value="1"/>
</dbReference>
<protein>
    <recommendedName>
        <fullName evidence="4 8">UDP-glucose 6-dehydrogenase</fullName>
        <ecNumber evidence="3 8">1.1.1.22</ecNumber>
    </recommendedName>
</protein>
<keyword evidence="5 8" id="KW-0560">Oxidoreductase</keyword>
<dbReference type="RefSeq" id="WP_149611373.1">
    <property type="nucleotide sequence ID" value="NZ_VTUX01000004.1"/>
</dbReference>
<dbReference type="InterPro" id="IPR014026">
    <property type="entry name" value="UDP-Glc/GDP-Man_DH_dimer"/>
</dbReference>
<feature type="binding site" evidence="9">
    <location>
        <position position="263"/>
    </location>
    <ligand>
        <name>substrate</name>
    </ligand>
</feature>
<comment type="pathway">
    <text evidence="1">Nucleotide-sugar biosynthesis; UDP-alpha-D-glucuronate biosynthesis; UDP-alpha-D-glucuronate from UDP-alpha-D-glucose: step 1/1.</text>
</comment>
<dbReference type="InterPro" id="IPR036220">
    <property type="entry name" value="UDP-Glc/GDP-Man_DH_C_sf"/>
</dbReference>
<evidence type="ECO:0000313" key="13">
    <source>
        <dbReference type="Proteomes" id="UP000323708"/>
    </source>
</evidence>
<evidence type="ECO:0000256" key="4">
    <source>
        <dbReference type="ARBA" id="ARBA00015132"/>
    </source>
</evidence>
<dbReference type="NCBIfam" id="TIGR03026">
    <property type="entry name" value="NDP-sugDHase"/>
    <property type="match status" value="1"/>
</dbReference>
<comment type="similarity">
    <text evidence="2 8">Belongs to the UDP-glucose/GDP-mannose dehydrogenase family.</text>
</comment>
<dbReference type="Proteomes" id="UP000323708">
    <property type="component" value="Unassembled WGS sequence"/>
</dbReference>
<dbReference type="InterPro" id="IPR036291">
    <property type="entry name" value="NAD(P)-bd_dom_sf"/>
</dbReference>
<dbReference type="GO" id="GO:0051287">
    <property type="term" value="F:NAD binding"/>
    <property type="evidence" value="ECO:0007669"/>
    <property type="project" value="InterPro"/>
</dbReference>
<dbReference type="AlphaFoldDB" id="A0A5B0X036"/>
<dbReference type="UniPathway" id="UPA00038">
    <property type="reaction ID" value="UER00491"/>
</dbReference>
<evidence type="ECO:0000256" key="3">
    <source>
        <dbReference type="ARBA" id="ARBA00012954"/>
    </source>
</evidence>
<feature type="binding site" evidence="10">
    <location>
        <position position="121"/>
    </location>
    <ligand>
        <name>NAD(+)</name>
        <dbReference type="ChEBI" id="CHEBI:57540"/>
    </ligand>
</feature>
<organism evidence="12 13">
    <name type="scientific">Pseudohalioglobus sediminis</name>
    <dbReference type="NCBI Taxonomy" id="2606449"/>
    <lineage>
        <taxon>Bacteria</taxon>
        <taxon>Pseudomonadati</taxon>
        <taxon>Pseudomonadota</taxon>
        <taxon>Gammaproteobacteria</taxon>
        <taxon>Cellvibrionales</taxon>
        <taxon>Halieaceae</taxon>
        <taxon>Pseudohalioglobus</taxon>
    </lineage>
</organism>
<evidence type="ECO:0000256" key="9">
    <source>
        <dbReference type="PIRSR" id="PIRSR500134-2"/>
    </source>
</evidence>
<gene>
    <name evidence="12" type="ORF">F0M18_10445</name>
</gene>
<feature type="binding site" evidence="10">
    <location>
        <position position="158"/>
    </location>
    <ligand>
        <name>NAD(+)</name>
        <dbReference type="ChEBI" id="CHEBI:57540"/>
    </ligand>
</feature>
<comment type="caution">
    <text evidence="12">The sequence shown here is derived from an EMBL/GenBank/DDBJ whole genome shotgun (WGS) entry which is preliminary data.</text>
</comment>
<dbReference type="SUPFAM" id="SSF48179">
    <property type="entry name" value="6-phosphogluconate dehydrogenase C-terminal domain-like"/>
    <property type="match status" value="1"/>
</dbReference>
<dbReference type="EMBL" id="VTUX01000004">
    <property type="protein sequence ID" value="KAA1191937.1"/>
    <property type="molecule type" value="Genomic_DNA"/>
</dbReference>
<proteinExistence type="inferred from homology"/>
<keyword evidence="6 8" id="KW-0520">NAD</keyword>
<sequence length="445" mass="48999">MKISIFGTGYVGLVKAAIFADVGHLVVCVDKNAGLVARLQRADIPFFEPGLEALVRSGMDNGLLSFTTDTPRAVRDSDFLFICVSPPARGDGSVDLREVEQVALDIATHMQERKLVITASTVPVGTTERLRKLIRSELVIRGSDLSVDVACVPEFLEEGSAVADSQGPDNIIIGADSPAVLEELRRLYQAFRRNLDNIVTMDARSAEFTKFACSAMLATRISLMNEVSDIAEAVGADIEAVRHGVGSDPRIGYQHIYPSSDYGGSRFPRVVRALRDFGREEGQRVDILTAVQDCNQRHKSKLPERLIGLFGFDLSQKVIALWGLSFTPNTDDMRDAASRYVMEWVWSCNGTVRAYDPRAMKACRALYGKRDDLVLTLTKEHALEGADALVICTDWQAFHSPDFELIKSTMNTPLIIDGSNLYDPADMHRLGISYYGIGHGLSLIH</sequence>
<dbReference type="InterPro" id="IPR008927">
    <property type="entry name" value="6-PGluconate_DH-like_C_sf"/>
</dbReference>
<evidence type="ECO:0000313" key="12">
    <source>
        <dbReference type="EMBL" id="KAA1191937.1"/>
    </source>
</evidence>